<dbReference type="CDD" id="cd06503">
    <property type="entry name" value="ATP-synt_Fo_b"/>
    <property type="match status" value="1"/>
</dbReference>
<dbReference type="EMBL" id="QXFY01000010">
    <property type="protein sequence ID" value="KAE9361974.1"/>
    <property type="molecule type" value="Genomic_DNA"/>
</dbReference>
<dbReference type="PANTHER" id="PTHR37031">
    <property type="entry name" value="METALLOPHOSPHATASE BINDING DOMAIN PROTEIN"/>
    <property type="match status" value="1"/>
</dbReference>
<feature type="compositionally biased region" description="Basic and acidic residues" evidence="1">
    <location>
        <begin position="2069"/>
        <end position="2083"/>
    </location>
</feature>
<dbReference type="Proteomes" id="UP000486351">
    <property type="component" value="Unassembled WGS sequence"/>
</dbReference>
<feature type="region of interest" description="Disordered" evidence="1">
    <location>
        <begin position="2052"/>
        <end position="2083"/>
    </location>
</feature>
<comment type="caution">
    <text evidence="2">The sequence shown here is derived from an EMBL/GenBank/DDBJ whole genome shotgun (WGS) entry which is preliminary data.</text>
</comment>
<gene>
    <name evidence="2" type="ORF">PF008_g478</name>
</gene>
<feature type="compositionally biased region" description="Polar residues" evidence="1">
    <location>
        <begin position="1472"/>
        <end position="1487"/>
    </location>
</feature>
<feature type="compositionally biased region" description="Basic and acidic residues" evidence="1">
    <location>
        <begin position="1442"/>
        <end position="1466"/>
    </location>
</feature>
<sequence>MESLDRARALNALLALPRLECMLRVYRTWVNVEGVEGGMALTRRELQCVLEFPTQEQHVDFLFDTFRCVSAASKPRVDLLTLLTTAAALAQGALVDKARFVFALVDLDTEDDIVEAELALVISSCCSGLYRLGLIPDEDRVSEMDAMALAYEAFDFVELEDGDKMTFAMFLKWCVFHPRPKALLEKISCMFAACDAVKKMNEALQEHRERLEKVSLCHYDAMHFGSFDEGVEKVEVVGQVVPIQGLRDVRRVLGPVVGCVSSRAARVLIECDAEGDVVCVAVDRLSLKEHRVVRRAKAYRPAIFTLTELTPGCTYNLSFQGLLNEEFGILRTPHEHLPAFRLVVVSEDRFLDGATEEGASSERGESGEMMQMWNQSLRAKNDATDSCHRTIIAELGATSWGLYPKEQARLLHLIFRKLEKHPRFHIVYVCSGAYASRTKIKEISTQHHFEQIVVGHISRSTLSSWSDQATTRIPSFADKNLSTYYSIEQEIPKGATKCQQYCVLDLVPHPLGASSDVKFYVQNHDEARLILGPVIGRVTPRTARILIELDRPVPNLVCTLTDPVTSQSYSSRTNVQSFAPTILKVEGLQPGTRYAINFEGLMESKGAGFGYVLTPAWVALISGWLVVNCNSMADFLAKQTPDPLASSPGHSSRWPRILANGLPSFSAQLAGDRSHRNGDYLGDHDDERQQNYNPWHSIEDEYLSEPLSSPQLLVHLGGQVDMSRAFTDDELRSLVVRLAKYMESGAYDEDSEDFHFLRSELRYRMQEVYRVAWGVPPMKQILGYCSNLMLLNEGADLYFSQSNVRSIIIKSKYGSVSDVTLTSVVATLRGIAFELWQLYQNQLWVDLAERELKYGSKSSGNKSAYSTTFGINRIVAANVSHEVYEYCCLIDAENSVSASATRATEESSSMPTVSLFSAASWKVIDEALENSNAASEAAHTRAAPTRPKNPVQQLVLVISGDLMAWGGSKTFPAIRSEIVKLFEKLFAWKLVDRGRRDVAVICSRTNGSSISFEVTDEKISEKLTLTCVGSISEARELLHRDPKKAKGAAPVVVKGATISKGHFSKRFSYRSITNTAISAASGSSSAVAGREKQSSADSEVANRVPARCRTFVSYCFVTDYRRGFFDETLRFFPPRVSLPKAVVGPVIGRMVLSEATNAEAKEPLANGDPGDPLIMQFTVPILLEINADARVVCVVTDILANQDVRVVQTLTRYHPQVFEIPALVPERRYVYRFEGIANSRSRRGSFHTPPSASAALNFLAVSSNFPEQMEETSDSLWAAIRKRVQVSWCGLDMILHLGGQVPMHEAAFECFEWARRELKHRGKDLMENEIDKLLTSLRRKVRQRLQQRYRLCWNIPNVRETLAHTSNWFLRSQADVAPFFRNHETLYTKAAQLVLAEAKQIVADYQLSLMLQDASTVPETTSELLTPRAEIPPDQPQVIVRDNNERDARISDSKVSESSKGKRLDGNEDSEANNQGHTEVESVDNSANGRIDTAQFIQTGEVGIFMCDMRSTPRDDVVSCNNRLITPLTQQERAVISEKQWMQLEKALKKKAVMVFVLCMELPLILSDAKYVDAMRENAGVSSIDPGQEEASGRWKLYDRQTMTQHWVSCRRQLEQLLNLLFRWKMKHRGRDVIVLSGGMRVGLETMLQDRDTKLSVRNLTVGPLTARVEPDFSDMPLAGTACPTFLGGAQRDERFTFTHSVIASKNYLLLHAVITREQSEQQGGAREASVAIKSASIETEFITDDGHVDTAHPVGRYRRFPAWWADYIPMGKVVFWDDTVMMRAQSDEDVTLLARYLQEGREFTAALEVLFEKHQFAEAARMEELRSKHRRRQRGPEELRSSLRAVFAELWKVLPESHRQRVAYFQDEFVFDFLLGYLAPELFDDDKAQEDERPPLEFAAFSTLCRDFIFNAGVLNLSLSMQQEDERRAIALQRAEALRQAAEREAQRIQQELQRAEDEAELERLQHEDPEEYAKRKLAEHEIAQQEKLAKAEAAREQRKAEKLRDVEEELAIAKEQRKLDKLAESGNDPHEFTRRRELLAARVRKFEERKRLREADEARRREKKEKKKLEKAAQRQQKETH</sequence>
<dbReference type="PANTHER" id="PTHR37031:SF2">
    <property type="entry name" value="PHOD-LIKE PHOSPHATASE METALLOPHOSPHATASE DOMAIN-CONTAINING PROTEIN"/>
    <property type="match status" value="1"/>
</dbReference>
<protein>
    <recommendedName>
        <fullName evidence="4">EF-hand domain-containing protein</fullName>
    </recommendedName>
</protein>
<proteinExistence type="predicted"/>
<dbReference type="InterPro" id="IPR011992">
    <property type="entry name" value="EF-hand-dom_pair"/>
</dbReference>
<feature type="region of interest" description="Disordered" evidence="1">
    <location>
        <begin position="1421"/>
        <end position="1487"/>
    </location>
</feature>
<dbReference type="SUPFAM" id="SSF47473">
    <property type="entry name" value="EF-hand"/>
    <property type="match status" value="1"/>
</dbReference>
<name>A0A6G0SMQ5_9STRA</name>
<feature type="compositionally biased region" description="Basic and acidic residues" evidence="1">
    <location>
        <begin position="1955"/>
        <end position="1971"/>
    </location>
</feature>
<evidence type="ECO:0000313" key="2">
    <source>
        <dbReference type="EMBL" id="KAE9361974.1"/>
    </source>
</evidence>
<feature type="region of interest" description="Disordered" evidence="1">
    <location>
        <begin position="1950"/>
        <end position="1971"/>
    </location>
</feature>
<evidence type="ECO:0008006" key="4">
    <source>
        <dbReference type="Google" id="ProtNLM"/>
    </source>
</evidence>
<accession>A0A6G0SMQ5</accession>
<evidence type="ECO:0000313" key="3">
    <source>
        <dbReference type="Proteomes" id="UP000486351"/>
    </source>
</evidence>
<dbReference type="Gene3D" id="1.10.238.10">
    <property type="entry name" value="EF-hand"/>
    <property type="match status" value="1"/>
</dbReference>
<evidence type="ECO:0000256" key="1">
    <source>
        <dbReference type="SAM" id="MobiDB-lite"/>
    </source>
</evidence>
<dbReference type="Gene3D" id="3.60.21.70">
    <property type="entry name" value="PhoD-like phosphatase"/>
    <property type="match status" value="1"/>
</dbReference>
<reference evidence="2 3" key="1">
    <citation type="submission" date="2018-09" db="EMBL/GenBank/DDBJ databases">
        <title>Genomic investigation of the strawberry pathogen Phytophthora fragariae indicates pathogenicity is determined by transcriptional variation in three key races.</title>
        <authorList>
            <person name="Adams T.M."/>
            <person name="Armitage A.D."/>
            <person name="Sobczyk M.K."/>
            <person name="Bates H.J."/>
            <person name="Dunwell J.M."/>
            <person name="Nellist C.F."/>
            <person name="Harrison R.J."/>
        </authorList>
    </citation>
    <scope>NUCLEOTIDE SEQUENCE [LARGE SCALE GENOMIC DNA]</scope>
    <source>
        <strain evidence="2 3">NOV-77</strain>
    </source>
</reference>
<organism evidence="2 3">
    <name type="scientific">Phytophthora fragariae</name>
    <dbReference type="NCBI Taxonomy" id="53985"/>
    <lineage>
        <taxon>Eukaryota</taxon>
        <taxon>Sar</taxon>
        <taxon>Stramenopiles</taxon>
        <taxon>Oomycota</taxon>
        <taxon>Peronosporomycetes</taxon>
        <taxon>Peronosporales</taxon>
        <taxon>Peronosporaceae</taxon>
        <taxon>Phytophthora</taxon>
    </lineage>
</organism>
<dbReference type="InterPro" id="IPR038607">
    <property type="entry name" value="PhoD-like_sf"/>
</dbReference>
<feature type="compositionally biased region" description="Basic and acidic residues" evidence="1">
    <location>
        <begin position="2052"/>
        <end position="2062"/>
    </location>
</feature>
<feature type="region of interest" description="Disordered" evidence="1">
    <location>
        <begin position="2018"/>
        <end position="2038"/>
    </location>
</feature>